<dbReference type="Gene3D" id="1.10.10.10">
    <property type="entry name" value="Winged helix-like DNA-binding domain superfamily/Winged helix DNA-binding domain"/>
    <property type="match status" value="1"/>
</dbReference>
<dbReference type="Proteomes" id="UP001516464">
    <property type="component" value="Unassembled WGS sequence"/>
</dbReference>
<keyword evidence="7" id="KW-0547">Nucleotide-binding</keyword>
<gene>
    <name evidence="14" type="primary">Riok2</name>
    <name evidence="14" type="ORF">TCON_0499</name>
</gene>
<dbReference type="InterPro" id="IPR018934">
    <property type="entry name" value="RIO_dom"/>
</dbReference>
<dbReference type="EC" id="2.7.11.1" evidence="3"/>
<dbReference type="SUPFAM" id="SSF56112">
    <property type="entry name" value="Protein kinase-like (PK-like)"/>
    <property type="match status" value="1"/>
</dbReference>
<dbReference type="InterPro" id="IPR036390">
    <property type="entry name" value="WH_DNA-bd_sf"/>
</dbReference>
<organism evidence="14 15">
    <name type="scientific">Astathelohania contejeani</name>
    <dbReference type="NCBI Taxonomy" id="164912"/>
    <lineage>
        <taxon>Eukaryota</taxon>
        <taxon>Fungi</taxon>
        <taxon>Fungi incertae sedis</taxon>
        <taxon>Microsporidia</taxon>
        <taxon>Astathelohaniidae</taxon>
        <taxon>Astathelohania</taxon>
    </lineage>
</organism>
<evidence type="ECO:0000256" key="12">
    <source>
        <dbReference type="ARBA" id="ARBA00048679"/>
    </source>
</evidence>
<name>A0ABQ7I1K3_9MICR</name>
<reference evidence="14 15" key="1">
    <citation type="submission" date="2019-01" db="EMBL/GenBank/DDBJ databases">
        <title>Genomes sequencing and comparative genomics of infectious freshwater microsporidia, Cucumispora dikerogammari and Thelohania contejeani.</title>
        <authorList>
            <person name="Cormier A."/>
            <person name="Giraud I."/>
            <person name="Wattier R."/>
            <person name="Teixeira M."/>
            <person name="Grandjean F."/>
            <person name="Rigaud T."/>
            <person name="Cordaux R."/>
        </authorList>
    </citation>
    <scope>NUCLEOTIDE SEQUENCE [LARGE SCALE GENOMIC DNA]</scope>
    <source>
        <strain evidence="14">T1</strain>
        <tissue evidence="14">Spores</tissue>
    </source>
</reference>
<dbReference type="InterPro" id="IPR030484">
    <property type="entry name" value="Rio2"/>
</dbReference>
<dbReference type="Gene3D" id="1.10.510.10">
    <property type="entry name" value="Transferase(Phosphotransferase) domain 1"/>
    <property type="match status" value="1"/>
</dbReference>
<evidence type="ECO:0000256" key="3">
    <source>
        <dbReference type="ARBA" id="ARBA00012513"/>
    </source>
</evidence>
<dbReference type="SUPFAM" id="SSF46785">
    <property type="entry name" value="Winged helix' DNA-binding domain"/>
    <property type="match status" value="1"/>
</dbReference>
<evidence type="ECO:0000256" key="8">
    <source>
        <dbReference type="ARBA" id="ARBA00022777"/>
    </source>
</evidence>
<evidence type="ECO:0000256" key="7">
    <source>
        <dbReference type="ARBA" id="ARBA00022741"/>
    </source>
</evidence>
<keyword evidence="10" id="KW-0460">Magnesium</keyword>
<evidence type="ECO:0000256" key="9">
    <source>
        <dbReference type="ARBA" id="ARBA00022840"/>
    </source>
</evidence>
<keyword evidence="8 14" id="KW-0418">Kinase</keyword>
<dbReference type="InterPro" id="IPR036388">
    <property type="entry name" value="WH-like_DNA-bd_sf"/>
</dbReference>
<dbReference type="GO" id="GO:0016301">
    <property type="term" value="F:kinase activity"/>
    <property type="evidence" value="ECO:0007669"/>
    <property type="project" value="UniProtKB-KW"/>
</dbReference>
<dbReference type="PANTHER" id="PTHR45852:SF1">
    <property type="entry name" value="SERINE_THREONINE-PROTEIN KINASE RIO2"/>
    <property type="match status" value="1"/>
</dbReference>
<dbReference type="InterPro" id="IPR018935">
    <property type="entry name" value="RIO_kinase_CS"/>
</dbReference>
<keyword evidence="15" id="KW-1185">Reference proteome</keyword>
<dbReference type="SMART" id="SM00090">
    <property type="entry name" value="RIO"/>
    <property type="match status" value="1"/>
</dbReference>
<evidence type="ECO:0000259" key="13">
    <source>
        <dbReference type="SMART" id="SM00090"/>
    </source>
</evidence>
<evidence type="ECO:0000256" key="4">
    <source>
        <dbReference type="ARBA" id="ARBA00022527"/>
    </source>
</evidence>
<dbReference type="PROSITE" id="PS01245">
    <property type="entry name" value="RIO1"/>
    <property type="match status" value="1"/>
</dbReference>
<comment type="caution">
    <text evidence="14">The sequence shown here is derived from an EMBL/GenBank/DDBJ whole genome shotgun (WGS) entry which is preliminary data.</text>
</comment>
<dbReference type="EMBL" id="SBIQ01000019">
    <property type="protein sequence ID" value="KAF7684314.1"/>
    <property type="molecule type" value="Genomic_DNA"/>
</dbReference>
<keyword evidence="9" id="KW-0067">ATP-binding</keyword>
<evidence type="ECO:0000256" key="11">
    <source>
        <dbReference type="ARBA" id="ARBA00047899"/>
    </source>
</evidence>
<evidence type="ECO:0000256" key="10">
    <source>
        <dbReference type="ARBA" id="ARBA00022842"/>
    </source>
</evidence>
<dbReference type="InterPro" id="IPR015285">
    <property type="entry name" value="RIO2_wHTH_N"/>
</dbReference>
<evidence type="ECO:0000256" key="1">
    <source>
        <dbReference type="ARBA" id="ARBA00001946"/>
    </source>
</evidence>
<protein>
    <recommendedName>
        <fullName evidence="3">non-specific serine/threonine protein kinase</fullName>
        <ecNumber evidence="3">2.7.11.1</ecNumber>
    </recommendedName>
</protein>
<comment type="similarity">
    <text evidence="2">Belongs to the protein kinase superfamily. RIO-type Ser/Thr kinase family.</text>
</comment>
<comment type="catalytic activity">
    <reaction evidence="11">
        <text>L-threonyl-[protein] + ATP = O-phospho-L-threonyl-[protein] + ADP + H(+)</text>
        <dbReference type="Rhea" id="RHEA:46608"/>
        <dbReference type="Rhea" id="RHEA-COMP:11060"/>
        <dbReference type="Rhea" id="RHEA-COMP:11605"/>
        <dbReference type="ChEBI" id="CHEBI:15378"/>
        <dbReference type="ChEBI" id="CHEBI:30013"/>
        <dbReference type="ChEBI" id="CHEBI:30616"/>
        <dbReference type="ChEBI" id="CHEBI:61977"/>
        <dbReference type="ChEBI" id="CHEBI:456216"/>
        <dbReference type="EC" id="2.7.11.1"/>
    </reaction>
</comment>
<evidence type="ECO:0000256" key="2">
    <source>
        <dbReference type="ARBA" id="ARBA00009196"/>
    </source>
</evidence>
<dbReference type="InterPro" id="IPR011009">
    <property type="entry name" value="Kinase-like_dom_sf"/>
</dbReference>
<keyword evidence="6" id="KW-0479">Metal-binding</keyword>
<evidence type="ECO:0000256" key="6">
    <source>
        <dbReference type="ARBA" id="ARBA00022723"/>
    </source>
</evidence>
<feature type="domain" description="RIO kinase" evidence="13">
    <location>
        <begin position="62"/>
        <end position="275"/>
    </location>
</feature>
<evidence type="ECO:0000256" key="5">
    <source>
        <dbReference type="ARBA" id="ARBA00022679"/>
    </source>
</evidence>
<dbReference type="InterPro" id="IPR000687">
    <property type="entry name" value="RIO_kinase"/>
</dbReference>
<comment type="cofactor">
    <cofactor evidence="1">
        <name>Mg(2+)</name>
        <dbReference type="ChEBI" id="CHEBI:18420"/>
    </cofactor>
</comment>
<keyword evidence="5" id="KW-0808">Transferase</keyword>
<dbReference type="Pfam" id="PF01163">
    <property type="entry name" value="RIO1"/>
    <property type="match status" value="1"/>
</dbReference>
<evidence type="ECO:0000313" key="15">
    <source>
        <dbReference type="Proteomes" id="UP001516464"/>
    </source>
</evidence>
<dbReference type="Gene3D" id="3.30.200.20">
    <property type="entry name" value="Phosphorylase Kinase, domain 1"/>
    <property type="match status" value="1"/>
</dbReference>
<comment type="catalytic activity">
    <reaction evidence="12">
        <text>L-seryl-[protein] + ATP = O-phospho-L-seryl-[protein] + ADP + H(+)</text>
        <dbReference type="Rhea" id="RHEA:17989"/>
        <dbReference type="Rhea" id="RHEA-COMP:9863"/>
        <dbReference type="Rhea" id="RHEA-COMP:11604"/>
        <dbReference type="ChEBI" id="CHEBI:15378"/>
        <dbReference type="ChEBI" id="CHEBI:29999"/>
        <dbReference type="ChEBI" id="CHEBI:30616"/>
        <dbReference type="ChEBI" id="CHEBI:83421"/>
        <dbReference type="ChEBI" id="CHEBI:456216"/>
        <dbReference type="EC" id="2.7.11.1"/>
    </reaction>
</comment>
<evidence type="ECO:0000313" key="14">
    <source>
        <dbReference type="EMBL" id="KAF7684314.1"/>
    </source>
</evidence>
<accession>A0ABQ7I1K3</accession>
<proteinExistence type="inferred from homology"/>
<dbReference type="Pfam" id="PF09202">
    <property type="entry name" value="Rio2_N"/>
    <property type="match status" value="1"/>
</dbReference>
<keyword evidence="4" id="KW-0723">Serine/threonine-protein kinase</keyword>
<sequence>MKLLSDAVWTISKEHLKILKKIESLLKTHELVPLDKLKKSICGFAINEYLKDLVKNKFLHYENTIYTGYKLTISGNDCLAITGLRKQGLEVMGSNIGIGKESDIYFGVFQGNTVVIKLHRLGRTSFRDVKNKRDYYKVKNNSWIEMSKTSARREYEFLNLFKGLNVPKVYAYNRHAVVMEYLENYIPLHKCLEFDKEAVYNNMVNFVKKLRDLGYVHGDFNEFNVMVNCDGEIVVIDFPQCMKLGNDQAEEYLKRDFECIENYFKQKFNYCGAKD</sequence>
<dbReference type="CDD" id="cd05144">
    <property type="entry name" value="RIO2_C"/>
    <property type="match status" value="1"/>
</dbReference>
<dbReference type="PANTHER" id="PTHR45852">
    <property type="entry name" value="SER/THR-PROTEIN KINASE RIO2"/>
    <property type="match status" value="1"/>
</dbReference>